<dbReference type="GO" id="GO:0008270">
    <property type="term" value="F:zinc ion binding"/>
    <property type="evidence" value="ECO:0007669"/>
    <property type="project" value="InterPro"/>
</dbReference>
<feature type="compositionally biased region" description="Polar residues" evidence="6">
    <location>
        <begin position="839"/>
        <end position="857"/>
    </location>
</feature>
<feature type="compositionally biased region" description="Basic and acidic residues" evidence="6">
    <location>
        <begin position="789"/>
        <end position="804"/>
    </location>
</feature>
<reference evidence="8 9" key="1">
    <citation type="submission" date="2019-10" db="EMBL/GenBank/DDBJ databases">
        <authorList>
            <person name="Palmer J.M."/>
        </authorList>
    </citation>
    <scope>NUCLEOTIDE SEQUENCE [LARGE SCALE GENOMIC DNA]</scope>
    <source>
        <strain evidence="8 9">TWF696</strain>
    </source>
</reference>
<feature type="region of interest" description="Disordered" evidence="6">
    <location>
        <begin position="662"/>
        <end position="725"/>
    </location>
</feature>
<dbReference type="InterPro" id="IPR036864">
    <property type="entry name" value="Zn2-C6_fun-type_DNA-bd_sf"/>
</dbReference>
<evidence type="ECO:0000256" key="4">
    <source>
        <dbReference type="ARBA" id="ARBA00023163"/>
    </source>
</evidence>
<protein>
    <recommendedName>
        <fullName evidence="7">Zn(2)-C6 fungal-type domain-containing protein</fullName>
    </recommendedName>
</protein>
<evidence type="ECO:0000259" key="7">
    <source>
        <dbReference type="PROSITE" id="PS50048"/>
    </source>
</evidence>
<dbReference type="InterPro" id="IPR050815">
    <property type="entry name" value="TF_fung"/>
</dbReference>
<proteinExistence type="predicted"/>
<feature type="compositionally biased region" description="Polar residues" evidence="6">
    <location>
        <begin position="709"/>
        <end position="725"/>
    </location>
</feature>
<evidence type="ECO:0000313" key="9">
    <source>
        <dbReference type="Proteomes" id="UP001375240"/>
    </source>
</evidence>
<comment type="caution">
    <text evidence="8">The sequence shown here is derived from an EMBL/GenBank/DDBJ whole genome shotgun (WGS) entry which is preliminary data.</text>
</comment>
<dbReference type="InterPro" id="IPR001138">
    <property type="entry name" value="Zn2Cys6_DnaBD"/>
</dbReference>
<dbReference type="CDD" id="cd12148">
    <property type="entry name" value="fungal_TF_MHR"/>
    <property type="match status" value="1"/>
</dbReference>
<feature type="compositionally biased region" description="Polar residues" evidence="6">
    <location>
        <begin position="823"/>
        <end position="832"/>
    </location>
</feature>
<feature type="region of interest" description="Disordered" evidence="6">
    <location>
        <begin position="172"/>
        <end position="192"/>
    </location>
</feature>
<sequence length="921" mass="98699">MEKPGNPKMRSSIACARCRKSKVKCLNNGVNTTCRACEATGRECTYPPPAVPGSVSQGHNHSSGTAAGPFSSPTTALHGGINGSHALGGSSSESKARSRPKKPIGPPGYPSVGPGVNPRDGSQRPLSEALDSTVLTPTVWSGIYDLLTMHYPHLPILHRPTFLRPLTEAPSDAEAVHTATPPANSTSATPPPSPSSFLLLAVLTLTARFSNQLIQHHGTTAINTSEYYAMALKSKLMTMNPGASDPEDDGFLTPSLAKVQSLIMLAVHELGQSHGQNAWQWLGIAVRMCQLLNLPPPAPNLVKGWIAEESERRTWWAVVMLDKMISNTGGNNGRPFAYGWERVRGVPLPCSERSWLFSERITAGILDTPILATTASPATGNELSGSLKNGVTEGGELVEFPKEEESVHARLIRLVDIWGRVAIYLSNPATSHSTPETLGQELERWKAGLPKSLAYSHKNLLAHIAERSSSSYALLHIIYFLSILLLHRESLPVLPLTHSPPATPNKCFSAARKITEIAREMHTWSSLPLTPIICFAIYSTAWVGTYGLHYPHMTGPPGNGMGSGDARFLLCMIESWRTKWHVADGWVRALGSLHSFLRRKRKAAEVTDMSSRKRRRSVGSDEIALADPRPATPGAEDITAAYNEEMKNFNKTITDFLTLSLGGSSSSSRDGHRQTKRSKSHVGSSAGGGSDTEMTNAPPTSAPAGSLPVTATTSNPGDSWVAVNTMNRSDPNRALHGLLAAVQAGEQIREKLVQRSESSSNVPTPQTGNPPAWNPAETTTPQKATPHTPSDRVSPESHPPKPAEHAPSSPILDMSGSHASKPAESNGNTITPSAPVAVPSSQGTEPPVSTQEVTTTKPDSPSDSSEIHEKDVVVFEGWGPLGLAKVDLVGFMEGKPWEQWSSGQPGWFEAGPDRAIEADAE</sequence>
<dbReference type="GO" id="GO:0000981">
    <property type="term" value="F:DNA-binding transcription factor activity, RNA polymerase II-specific"/>
    <property type="evidence" value="ECO:0007669"/>
    <property type="project" value="InterPro"/>
</dbReference>
<comment type="subcellular location">
    <subcellularLocation>
        <location evidence="1">Nucleus</location>
    </subcellularLocation>
</comment>
<evidence type="ECO:0000256" key="5">
    <source>
        <dbReference type="ARBA" id="ARBA00023242"/>
    </source>
</evidence>
<dbReference type="PANTHER" id="PTHR47338:SF5">
    <property type="entry name" value="ZN(II)2CYS6 TRANSCRIPTION FACTOR (EUROFUNG)"/>
    <property type="match status" value="1"/>
</dbReference>
<gene>
    <name evidence="8" type="ORF">TWF696_002251</name>
</gene>
<keyword evidence="4" id="KW-0804">Transcription</keyword>
<feature type="compositionally biased region" description="Polar residues" evidence="6">
    <location>
        <begin position="54"/>
        <end position="75"/>
    </location>
</feature>
<dbReference type="SMART" id="SM00066">
    <property type="entry name" value="GAL4"/>
    <property type="match status" value="1"/>
</dbReference>
<feature type="compositionally biased region" description="Low complexity" evidence="6">
    <location>
        <begin position="178"/>
        <end position="188"/>
    </location>
</feature>
<dbReference type="Pfam" id="PF04082">
    <property type="entry name" value="Fungal_trans"/>
    <property type="match status" value="1"/>
</dbReference>
<feature type="region of interest" description="Disordered" evidence="6">
    <location>
        <begin position="604"/>
        <end position="635"/>
    </location>
</feature>
<feature type="compositionally biased region" description="Polar residues" evidence="6">
    <location>
        <begin position="755"/>
        <end position="769"/>
    </location>
</feature>
<feature type="domain" description="Zn(2)-C6 fungal-type" evidence="7">
    <location>
        <begin position="14"/>
        <end position="46"/>
    </location>
</feature>
<dbReference type="EMBL" id="JAVHNQ010000012">
    <property type="protein sequence ID" value="KAK6335477.1"/>
    <property type="molecule type" value="Genomic_DNA"/>
</dbReference>
<organism evidence="8 9">
    <name type="scientific">Orbilia brochopaga</name>
    <dbReference type="NCBI Taxonomy" id="3140254"/>
    <lineage>
        <taxon>Eukaryota</taxon>
        <taxon>Fungi</taxon>
        <taxon>Dikarya</taxon>
        <taxon>Ascomycota</taxon>
        <taxon>Pezizomycotina</taxon>
        <taxon>Orbiliomycetes</taxon>
        <taxon>Orbiliales</taxon>
        <taxon>Orbiliaceae</taxon>
        <taxon>Orbilia</taxon>
    </lineage>
</organism>
<accession>A0AAV9U803</accession>
<dbReference type="PANTHER" id="PTHR47338">
    <property type="entry name" value="ZN(II)2CYS6 TRANSCRIPTION FACTOR (EUROFUNG)-RELATED"/>
    <property type="match status" value="1"/>
</dbReference>
<dbReference type="Proteomes" id="UP001375240">
    <property type="component" value="Unassembled WGS sequence"/>
</dbReference>
<dbReference type="Pfam" id="PF00172">
    <property type="entry name" value="Zn_clus"/>
    <property type="match status" value="1"/>
</dbReference>
<keyword evidence="3" id="KW-0805">Transcription regulation</keyword>
<dbReference type="InterPro" id="IPR007219">
    <property type="entry name" value="XnlR_reg_dom"/>
</dbReference>
<evidence type="ECO:0000256" key="3">
    <source>
        <dbReference type="ARBA" id="ARBA00023015"/>
    </source>
</evidence>
<keyword evidence="2" id="KW-0479">Metal-binding</keyword>
<feature type="region of interest" description="Disordered" evidence="6">
    <location>
        <begin position="752"/>
        <end position="868"/>
    </location>
</feature>
<dbReference type="AlphaFoldDB" id="A0AAV9U803"/>
<keyword evidence="5" id="KW-0539">Nucleus</keyword>
<feature type="compositionally biased region" description="Polar residues" evidence="6">
    <location>
        <begin position="776"/>
        <end position="788"/>
    </location>
</feature>
<feature type="region of interest" description="Disordered" evidence="6">
    <location>
        <begin position="53"/>
        <end position="130"/>
    </location>
</feature>
<dbReference type="PROSITE" id="PS50048">
    <property type="entry name" value="ZN2_CY6_FUNGAL_2"/>
    <property type="match status" value="1"/>
</dbReference>
<dbReference type="GO" id="GO:0005634">
    <property type="term" value="C:nucleus"/>
    <property type="evidence" value="ECO:0007669"/>
    <property type="project" value="UniProtKB-SubCell"/>
</dbReference>
<dbReference type="PROSITE" id="PS00463">
    <property type="entry name" value="ZN2_CY6_FUNGAL_1"/>
    <property type="match status" value="1"/>
</dbReference>
<dbReference type="CDD" id="cd00067">
    <property type="entry name" value="GAL4"/>
    <property type="match status" value="1"/>
</dbReference>
<evidence type="ECO:0000256" key="2">
    <source>
        <dbReference type="ARBA" id="ARBA00022723"/>
    </source>
</evidence>
<keyword evidence="9" id="KW-1185">Reference proteome</keyword>
<evidence type="ECO:0000256" key="1">
    <source>
        <dbReference type="ARBA" id="ARBA00004123"/>
    </source>
</evidence>
<evidence type="ECO:0000256" key="6">
    <source>
        <dbReference type="SAM" id="MobiDB-lite"/>
    </source>
</evidence>
<dbReference type="SMART" id="SM00906">
    <property type="entry name" value="Fungal_trans"/>
    <property type="match status" value="1"/>
</dbReference>
<dbReference type="SUPFAM" id="SSF57701">
    <property type="entry name" value="Zn2/Cys6 DNA-binding domain"/>
    <property type="match status" value="1"/>
</dbReference>
<dbReference type="GO" id="GO:0003677">
    <property type="term" value="F:DNA binding"/>
    <property type="evidence" value="ECO:0007669"/>
    <property type="project" value="InterPro"/>
</dbReference>
<evidence type="ECO:0000313" key="8">
    <source>
        <dbReference type="EMBL" id="KAK6335477.1"/>
    </source>
</evidence>
<dbReference type="Gene3D" id="4.10.240.10">
    <property type="entry name" value="Zn(2)-C6 fungal-type DNA-binding domain"/>
    <property type="match status" value="1"/>
</dbReference>
<dbReference type="GO" id="GO:0006351">
    <property type="term" value="P:DNA-templated transcription"/>
    <property type="evidence" value="ECO:0007669"/>
    <property type="project" value="InterPro"/>
</dbReference>
<name>A0AAV9U803_9PEZI</name>